<evidence type="ECO:0000256" key="1">
    <source>
        <dbReference type="ARBA" id="ARBA00004613"/>
    </source>
</evidence>
<feature type="chain" id="PRO_5036428175" evidence="5">
    <location>
        <begin position="20"/>
        <end position="371"/>
    </location>
</feature>
<protein>
    <submittedName>
        <fullName evidence="6">Major royal jelly protein 5</fullName>
    </submittedName>
</protein>
<dbReference type="Gene3D" id="2.120.10.30">
    <property type="entry name" value="TolB, C-terminal domain"/>
    <property type="match status" value="1"/>
</dbReference>
<comment type="subcellular location">
    <subcellularLocation>
        <location evidence="1">Secreted</location>
    </subcellularLocation>
</comment>
<evidence type="ECO:0000256" key="4">
    <source>
        <dbReference type="ARBA" id="ARBA00022729"/>
    </source>
</evidence>
<dbReference type="EMBL" id="HBUE01151192">
    <property type="protein sequence ID" value="CAG6505324.1"/>
    <property type="molecule type" value="Transcribed_RNA"/>
</dbReference>
<dbReference type="InterPro" id="IPR011042">
    <property type="entry name" value="6-blade_b-propeller_TolB-like"/>
</dbReference>
<evidence type="ECO:0000313" key="6">
    <source>
        <dbReference type="EMBL" id="CAG6556622.1"/>
    </source>
</evidence>
<dbReference type="GO" id="GO:0005576">
    <property type="term" value="C:extracellular region"/>
    <property type="evidence" value="ECO:0007669"/>
    <property type="project" value="UniProtKB-SubCell"/>
</dbReference>
<dbReference type="InterPro" id="IPR017996">
    <property type="entry name" value="MRJP/yellow-related"/>
</dbReference>
<dbReference type="EMBL" id="HBUE01256187">
    <property type="protein sequence ID" value="CAG6556622.1"/>
    <property type="molecule type" value="Transcribed_RNA"/>
</dbReference>
<evidence type="ECO:0000256" key="2">
    <source>
        <dbReference type="ARBA" id="ARBA00009127"/>
    </source>
</evidence>
<accession>A0A8D8IQT1</accession>
<evidence type="ECO:0000256" key="3">
    <source>
        <dbReference type="ARBA" id="ARBA00022525"/>
    </source>
</evidence>
<name>A0A8D8IQT1_CULPI</name>
<evidence type="ECO:0000256" key="5">
    <source>
        <dbReference type="SAM" id="SignalP"/>
    </source>
</evidence>
<keyword evidence="4 5" id="KW-0732">Signal</keyword>
<proteinExistence type="inferred from homology"/>
<dbReference type="AlphaFoldDB" id="A0A8D8IQT1"/>
<comment type="similarity">
    <text evidence="2">Belongs to the major royal jelly protein family.</text>
</comment>
<organism evidence="6">
    <name type="scientific">Culex pipiens</name>
    <name type="common">House mosquito</name>
    <dbReference type="NCBI Taxonomy" id="7175"/>
    <lineage>
        <taxon>Eukaryota</taxon>
        <taxon>Metazoa</taxon>
        <taxon>Ecdysozoa</taxon>
        <taxon>Arthropoda</taxon>
        <taxon>Hexapoda</taxon>
        <taxon>Insecta</taxon>
        <taxon>Pterygota</taxon>
        <taxon>Neoptera</taxon>
        <taxon>Endopterygota</taxon>
        <taxon>Diptera</taxon>
        <taxon>Nematocera</taxon>
        <taxon>Culicoidea</taxon>
        <taxon>Culicidae</taxon>
        <taxon>Culicinae</taxon>
        <taxon>Culicini</taxon>
        <taxon>Culex</taxon>
        <taxon>Culex</taxon>
    </lineage>
</organism>
<reference evidence="6" key="1">
    <citation type="submission" date="2021-05" db="EMBL/GenBank/DDBJ databases">
        <authorList>
            <person name="Alioto T."/>
            <person name="Alioto T."/>
            <person name="Gomez Garrido J."/>
        </authorList>
    </citation>
    <scope>NUCLEOTIDE SEQUENCE</scope>
</reference>
<dbReference type="Pfam" id="PF03022">
    <property type="entry name" value="MRJP"/>
    <property type="match status" value="1"/>
</dbReference>
<dbReference type="PANTHER" id="PTHR10009:SF8">
    <property type="entry name" value="IP19120P"/>
    <property type="match status" value="1"/>
</dbReference>
<dbReference type="PANTHER" id="PTHR10009">
    <property type="entry name" value="PROTEIN YELLOW-RELATED"/>
    <property type="match status" value="1"/>
</dbReference>
<sequence length="371" mass="41907">MRGYILVLMVGIAVTGVTAYSNNSNAIYTWEGGRIEWPCPTTKRLVIAAGKYTPRDLIAIRCQRVEGKTLCAFPRYKNSIPITLSQVYATKKGCDVKFEPFPCWTEQEEGNCNALQSIIDIYSVGEFVWVLDSGIVQALRSPIQRCPPKIVVYEGKSGKKLKTINLNRFVTEKSRLQYLQVECLKGGRCYVYVSDAGNNAIIVYDVYGGRGYRVVLPKAVHHGCRFRDVLYIFLSYQKEGTKLYFSYLGGRRLFAIRTEHLRKGHGGNIIDIGEKPNTPIFIGTDAGSGVFFREEGDSDVYYWNTNQCYKKSNFKLVYKSSGGLYATHVFPDFKINRLLVLENDFPSYVKDYAGCGTLHQISILDGTYTCE</sequence>
<dbReference type="SUPFAM" id="SSF75011">
    <property type="entry name" value="3-carboxy-cis,cis-mucoante lactonizing enzyme"/>
    <property type="match status" value="1"/>
</dbReference>
<keyword evidence="3" id="KW-0964">Secreted</keyword>
<feature type="signal peptide" evidence="5">
    <location>
        <begin position="1"/>
        <end position="19"/>
    </location>
</feature>